<accession>A0A834M6L0</accession>
<dbReference type="AlphaFoldDB" id="A0A834M6L0"/>
<reference evidence="2" key="1">
    <citation type="submission" date="2020-08" db="EMBL/GenBank/DDBJ databases">
        <title>Genome sequencing and assembly of the red palm weevil Rhynchophorus ferrugineus.</title>
        <authorList>
            <person name="Dias G.B."/>
            <person name="Bergman C.M."/>
            <person name="Manee M."/>
        </authorList>
    </citation>
    <scope>NUCLEOTIDE SEQUENCE</scope>
    <source>
        <strain evidence="2">AA-2017</strain>
        <tissue evidence="2">Whole larva</tissue>
    </source>
</reference>
<evidence type="ECO:0000313" key="3">
    <source>
        <dbReference type="Proteomes" id="UP000625711"/>
    </source>
</evidence>
<protein>
    <submittedName>
        <fullName evidence="2">Uncharacterized protein</fullName>
    </submittedName>
</protein>
<feature type="compositionally biased region" description="Acidic residues" evidence="1">
    <location>
        <begin position="17"/>
        <end position="29"/>
    </location>
</feature>
<keyword evidence="3" id="KW-1185">Reference proteome</keyword>
<proteinExistence type="predicted"/>
<gene>
    <name evidence="2" type="ORF">GWI33_013490</name>
</gene>
<name>A0A834M6L0_RHYFE</name>
<evidence type="ECO:0000313" key="2">
    <source>
        <dbReference type="EMBL" id="KAF7273821.1"/>
    </source>
</evidence>
<comment type="caution">
    <text evidence="2">The sequence shown here is derived from an EMBL/GenBank/DDBJ whole genome shotgun (WGS) entry which is preliminary data.</text>
</comment>
<feature type="region of interest" description="Disordered" evidence="1">
    <location>
        <begin position="1"/>
        <end position="36"/>
    </location>
</feature>
<sequence length="68" mass="7938">MMTKETHSFVWRKNPPEDEEEKEKEEDPLDAMGDRETCIDIPRTDNCTSLLDRPPIDKKVKVSTAIYN</sequence>
<organism evidence="2 3">
    <name type="scientific">Rhynchophorus ferrugineus</name>
    <name type="common">Red palm weevil</name>
    <name type="synonym">Curculio ferrugineus</name>
    <dbReference type="NCBI Taxonomy" id="354439"/>
    <lineage>
        <taxon>Eukaryota</taxon>
        <taxon>Metazoa</taxon>
        <taxon>Ecdysozoa</taxon>
        <taxon>Arthropoda</taxon>
        <taxon>Hexapoda</taxon>
        <taxon>Insecta</taxon>
        <taxon>Pterygota</taxon>
        <taxon>Neoptera</taxon>
        <taxon>Endopterygota</taxon>
        <taxon>Coleoptera</taxon>
        <taxon>Polyphaga</taxon>
        <taxon>Cucujiformia</taxon>
        <taxon>Curculionidae</taxon>
        <taxon>Dryophthorinae</taxon>
        <taxon>Rhynchophorus</taxon>
    </lineage>
</organism>
<dbReference type="EMBL" id="JAACXV010013282">
    <property type="protein sequence ID" value="KAF7273821.1"/>
    <property type="molecule type" value="Genomic_DNA"/>
</dbReference>
<dbReference type="Proteomes" id="UP000625711">
    <property type="component" value="Unassembled WGS sequence"/>
</dbReference>
<evidence type="ECO:0000256" key="1">
    <source>
        <dbReference type="SAM" id="MobiDB-lite"/>
    </source>
</evidence>
<dbReference type="OrthoDB" id="6778889at2759"/>